<evidence type="ECO:0000313" key="2">
    <source>
        <dbReference type="EMBL" id="PDH34170.1"/>
    </source>
</evidence>
<gene>
    <name evidence="2" type="ORF">CNF02_05080</name>
</gene>
<keyword evidence="1" id="KW-0812">Transmembrane</keyword>
<name>A0A2A5WCF4_9GAMM</name>
<feature type="transmembrane region" description="Helical" evidence="1">
    <location>
        <begin position="82"/>
        <end position="100"/>
    </location>
</feature>
<dbReference type="EMBL" id="NTJZ01000004">
    <property type="protein sequence ID" value="PDH34170.1"/>
    <property type="molecule type" value="Genomic_DNA"/>
</dbReference>
<sequence>MNQLETILEKEKRTSYPQRKKELFRFYIITLINQEQASRKFKRKLWIWLLLITAGLFLLLSPISEMMNYLILNLKNIDTVDIFIMAAVSYGFLFVLMVLLKKRIAILS</sequence>
<evidence type="ECO:0000256" key="1">
    <source>
        <dbReference type="SAM" id="Phobius"/>
    </source>
</evidence>
<evidence type="ECO:0000313" key="3">
    <source>
        <dbReference type="Proteomes" id="UP000219329"/>
    </source>
</evidence>
<feature type="transmembrane region" description="Helical" evidence="1">
    <location>
        <begin position="45"/>
        <end position="62"/>
    </location>
</feature>
<comment type="caution">
    <text evidence="2">The sequence shown here is derived from an EMBL/GenBank/DDBJ whole genome shotgun (WGS) entry which is preliminary data.</text>
</comment>
<protein>
    <submittedName>
        <fullName evidence="2">Uncharacterized protein</fullName>
    </submittedName>
</protein>
<keyword evidence="1" id="KW-0472">Membrane</keyword>
<organism evidence="2 3">
    <name type="scientific">OM182 bacterium MED-G28</name>
    <dbReference type="NCBI Taxonomy" id="1986256"/>
    <lineage>
        <taxon>Bacteria</taxon>
        <taxon>Pseudomonadati</taxon>
        <taxon>Pseudomonadota</taxon>
        <taxon>Gammaproteobacteria</taxon>
        <taxon>OMG group</taxon>
        <taxon>OM182 clade</taxon>
    </lineage>
</organism>
<accession>A0A2A5WCF4</accession>
<proteinExistence type="predicted"/>
<keyword evidence="1" id="KW-1133">Transmembrane helix</keyword>
<reference evidence="2 3" key="1">
    <citation type="submission" date="2017-08" db="EMBL/GenBank/DDBJ databases">
        <title>Fine stratification of microbial communities through a metagenomic profile of the photic zone.</title>
        <authorList>
            <person name="Haro-Moreno J.M."/>
            <person name="Lopez-Perez M."/>
            <person name="De La Torre J."/>
            <person name="Picazo A."/>
            <person name="Camacho A."/>
            <person name="Rodriguez-Valera F."/>
        </authorList>
    </citation>
    <scope>NUCLEOTIDE SEQUENCE [LARGE SCALE GENOMIC DNA]</scope>
    <source>
        <strain evidence="2">MED-G28</strain>
    </source>
</reference>
<dbReference type="Proteomes" id="UP000219329">
    <property type="component" value="Unassembled WGS sequence"/>
</dbReference>
<dbReference type="AlphaFoldDB" id="A0A2A5WCF4"/>